<accession>A0A411HPQ8</accession>
<evidence type="ECO:0000313" key="2">
    <source>
        <dbReference type="EMBL" id="QBB72473.1"/>
    </source>
</evidence>
<reference evidence="2 3" key="1">
    <citation type="submission" date="2019-01" db="EMBL/GenBank/DDBJ databases">
        <title>Pseudolysobacter antarctica gen. nov., sp. nov., isolated from Fildes Peninsula, Antarctica.</title>
        <authorList>
            <person name="Wei Z."/>
            <person name="Peng F."/>
        </authorList>
    </citation>
    <scope>NUCLEOTIDE SEQUENCE [LARGE SCALE GENOMIC DNA]</scope>
    <source>
        <strain evidence="2 3">AQ6-296</strain>
    </source>
</reference>
<proteinExistence type="predicted"/>
<dbReference type="OrthoDB" id="654660at2"/>
<sequence length="329" mass="36509">MSRINIVAWDNGVGLSRDMRLLADALTQAGHKVTLSALGRGGLRKLLRPLKRLTQLLWQYVRYGAGPHYDINLMLEHIRPEYLAFARYQVLVPNPEWFLPADLALLEKIDLVLAKTRHSEAIFIGLGKKTRYMGFTSPGCLDDSVPRRAGFFHLAGRSSNKGTEALLALWRKHPEWPKLCVLQNPRSAVPGAPAANIEHRINYVDDAIVRELQNSYVFHLCPSETEGFGHYLVEAMSVGAVTITLDAPPMNELVNSQRGLLLPYARTATQHLATTYYFDEAGMTAAVEKAILLTATDCATLGANARAWYAENDAAFRQRIAAVIANLSD</sequence>
<dbReference type="GO" id="GO:0016757">
    <property type="term" value="F:glycosyltransferase activity"/>
    <property type="evidence" value="ECO:0007669"/>
    <property type="project" value="InterPro"/>
</dbReference>
<organism evidence="2 3">
    <name type="scientific">Pseudolysobacter antarcticus</name>
    <dbReference type="NCBI Taxonomy" id="2511995"/>
    <lineage>
        <taxon>Bacteria</taxon>
        <taxon>Pseudomonadati</taxon>
        <taxon>Pseudomonadota</taxon>
        <taxon>Gammaproteobacteria</taxon>
        <taxon>Lysobacterales</taxon>
        <taxon>Rhodanobacteraceae</taxon>
        <taxon>Pseudolysobacter</taxon>
    </lineage>
</organism>
<feature type="domain" description="Glycosyl transferase family 1" evidence="1">
    <location>
        <begin position="203"/>
        <end position="262"/>
    </location>
</feature>
<dbReference type="Gene3D" id="3.40.50.2000">
    <property type="entry name" value="Glycogen Phosphorylase B"/>
    <property type="match status" value="1"/>
</dbReference>
<dbReference type="Proteomes" id="UP000291562">
    <property type="component" value="Chromosome"/>
</dbReference>
<dbReference type="SUPFAM" id="SSF53756">
    <property type="entry name" value="UDP-Glycosyltransferase/glycogen phosphorylase"/>
    <property type="match status" value="1"/>
</dbReference>
<evidence type="ECO:0000313" key="3">
    <source>
        <dbReference type="Proteomes" id="UP000291562"/>
    </source>
</evidence>
<dbReference type="InterPro" id="IPR001296">
    <property type="entry name" value="Glyco_trans_1"/>
</dbReference>
<dbReference type="AlphaFoldDB" id="A0A411HPQ8"/>
<keyword evidence="2" id="KW-0808">Transferase</keyword>
<keyword evidence="3" id="KW-1185">Reference proteome</keyword>
<dbReference type="EMBL" id="CP035704">
    <property type="protein sequence ID" value="QBB72473.1"/>
    <property type="molecule type" value="Genomic_DNA"/>
</dbReference>
<evidence type="ECO:0000259" key="1">
    <source>
        <dbReference type="Pfam" id="PF00534"/>
    </source>
</evidence>
<dbReference type="Pfam" id="PF00534">
    <property type="entry name" value="Glycos_transf_1"/>
    <property type="match status" value="1"/>
</dbReference>
<name>A0A411HPQ8_9GAMM</name>
<dbReference type="RefSeq" id="WP_129836463.1">
    <property type="nucleotide sequence ID" value="NZ_CP035704.1"/>
</dbReference>
<gene>
    <name evidence="2" type="ORF">ELE36_20055</name>
</gene>
<dbReference type="KEGG" id="xbc:ELE36_20055"/>
<protein>
    <submittedName>
        <fullName evidence="2">Glycosyltransferase family 1 protein</fullName>
    </submittedName>
</protein>